<keyword evidence="1" id="KW-0472">Membrane</keyword>
<feature type="transmembrane region" description="Helical" evidence="1">
    <location>
        <begin position="225"/>
        <end position="244"/>
    </location>
</feature>
<gene>
    <name evidence="2" type="ORF">kustc0662</name>
</gene>
<feature type="transmembrane region" description="Helical" evidence="1">
    <location>
        <begin position="44"/>
        <end position="65"/>
    </location>
</feature>
<feature type="transmembrane region" description="Helical" evidence="1">
    <location>
        <begin position="300"/>
        <end position="317"/>
    </location>
</feature>
<feature type="transmembrane region" description="Helical" evidence="1">
    <location>
        <begin position="135"/>
        <end position="155"/>
    </location>
</feature>
<evidence type="ECO:0000256" key="1">
    <source>
        <dbReference type="SAM" id="Phobius"/>
    </source>
</evidence>
<protein>
    <submittedName>
        <fullName evidence="2">Uncharacterized protein</fullName>
    </submittedName>
</protein>
<evidence type="ECO:0000313" key="2">
    <source>
        <dbReference type="EMBL" id="CAJ71407.1"/>
    </source>
</evidence>
<feature type="transmembrane region" description="Helical" evidence="1">
    <location>
        <begin position="105"/>
        <end position="123"/>
    </location>
</feature>
<keyword evidence="1" id="KW-1133">Transmembrane helix</keyword>
<feature type="transmembrane region" description="Helical" evidence="1">
    <location>
        <begin position="396"/>
        <end position="415"/>
    </location>
</feature>
<reference evidence="2" key="1">
    <citation type="journal article" date="2006" name="Nature">
        <title>Deciphering the evolution and metabolism of an anammox bacterium from a community genome.</title>
        <authorList>
            <person name="Strous M."/>
            <person name="Pelletier E."/>
            <person name="Mangenot S."/>
            <person name="Rattei T."/>
            <person name="Lehner A."/>
            <person name="Taylor M.W."/>
            <person name="Horn M."/>
            <person name="Daims H."/>
            <person name="Bartol-Mavel D."/>
            <person name="Wincker P."/>
            <person name="Barbe V."/>
            <person name="Fonknechten N."/>
            <person name="Vallenet D."/>
            <person name="Segurens B."/>
            <person name="Schenowitz-Truong C."/>
            <person name="Medigue C."/>
            <person name="Collingro A."/>
            <person name="Snel B."/>
            <person name="Dutilh B.E."/>
            <person name="OpDenCamp H.J.M."/>
            <person name="vanDerDrift C."/>
            <person name="Cirpus I."/>
            <person name="vanDePas-Schoonen K.T."/>
            <person name="Harhangi H.R."/>
            <person name="vanNiftrik L."/>
            <person name="Schmid M."/>
            <person name="Keltjens J."/>
            <person name="vanDeVossenberg J."/>
            <person name="Kartal B."/>
            <person name="Meier H."/>
            <person name="Frishman D."/>
            <person name="Huynen M.A."/>
            <person name="Mewes H."/>
            <person name="Weissenbach J."/>
            <person name="Jetten M.S.M."/>
            <person name="Wagner M."/>
            <person name="LePaslier D."/>
        </authorList>
    </citation>
    <scope>NUCLEOTIDE SEQUENCE</scope>
</reference>
<dbReference type="AlphaFoldDB" id="Q1PVZ7"/>
<feature type="transmembrane region" description="Helical" evidence="1">
    <location>
        <begin position="477"/>
        <end position="500"/>
    </location>
</feature>
<sequence>MQGTPLNPKKNLWTLDKGTYFLFIAIFIEVALIVFFSFTTKNVYSNSISLLLVVIITFPLGMLISRLLFPEKNISETIILSLCIGLPFSAFLWGMLAFLRIPIVPVIYFIITFGIPICLWIYFRKTLWFKNKEIDINELCMSVIVLLIAFLWHSLMHANNNVLTDVDAQGPMYLQLLMKRQGYPVVYPFLNEAKAYINYPPCFNVIVVLFSKLKMSLVYKECMSVTAICGSYFVLAVFLLTYFLSKRNMLLAFVAGILTLNKAYLTMYNDGNTTEMLSYLSVACFLILLQHALNGKSKKLVVIIATSAGFVFSVSAFSQTEIFNWYAISLAVFFPLYLISKNKNYFRDYLVLIVAVFTCIVFVVPWLISASGNYKTIDFENLFSQYATHLIPTLRYWHNPVFLILSFIGIGICFFRREKIMVFLGVHALIMVVMIIHWKFYRFMGFKWFQFTPMQYWSLGANGSFTTPFQFPNTFTIGWMSFTIVFPIATAYTLITILGFIKEIKIVFIEKYKTIFISMIFLSVFQYYAYKNYLRYPEWLLETDYQALQWFEKNTTFDDCLILNPKNPIVLANGVQYWSSDWIPVIAERRAISSRSLDIAEFQMKIADLDIVNRRNELIDVYNNILRPDAYDILKKSNISHIFISALQTANLIQDYQKASFLELAHYYSIPNLGTAVIYKLK</sequence>
<accession>Q1PVZ7</accession>
<feature type="transmembrane region" description="Helical" evidence="1">
    <location>
        <begin position="20"/>
        <end position="38"/>
    </location>
</feature>
<feature type="transmembrane region" description="Helical" evidence="1">
    <location>
        <begin position="512"/>
        <end position="530"/>
    </location>
</feature>
<feature type="transmembrane region" description="Helical" evidence="1">
    <location>
        <begin position="323"/>
        <end position="340"/>
    </location>
</feature>
<name>Q1PVZ7_KUEST</name>
<feature type="transmembrane region" description="Helical" evidence="1">
    <location>
        <begin position="77"/>
        <end position="99"/>
    </location>
</feature>
<keyword evidence="1" id="KW-0812">Transmembrane</keyword>
<dbReference type="RefSeq" id="WP_169704234.1">
    <property type="nucleotide sequence ID" value="NZ_OCTL01000138.1"/>
</dbReference>
<reference evidence="2" key="2">
    <citation type="submission" date="2006-01" db="EMBL/GenBank/DDBJ databases">
        <authorList>
            <person name="Genoscope"/>
        </authorList>
    </citation>
    <scope>NUCLEOTIDE SEQUENCE</scope>
</reference>
<feature type="transmembrane region" description="Helical" evidence="1">
    <location>
        <begin position="349"/>
        <end position="368"/>
    </location>
</feature>
<feature type="transmembrane region" description="Helical" evidence="1">
    <location>
        <begin position="422"/>
        <end position="441"/>
    </location>
</feature>
<feature type="transmembrane region" description="Helical" evidence="1">
    <location>
        <begin position="276"/>
        <end position="293"/>
    </location>
</feature>
<proteinExistence type="predicted"/>
<dbReference type="EMBL" id="CT573073">
    <property type="protein sequence ID" value="CAJ71407.1"/>
    <property type="molecule type" value="Genomic_DNA"/>
</dbReference>
<organism evidence="2">
    <name type="scientific">Kuenenia stuttgartiensis</name>
    <dbReference type="NCBI Taxonomy" id="174633"/>
    <lineage>
        <taxon>Bacteria</taxon>
        <taxon>Pseudomonadati</taxon>
        <taxon>Planctomycetota</taxon>
        <taxon>Candidatus Brocadiia</taxon>
        <taxon>Candidatus Brocadiales</taxon>
        <taxon>Candidatus Brocadiaceae</taxon>
        <taxon>Candidatus Kuenenia</taxon>
    </lineage>
</organism>